<dbReference type="Gene3D" id="3.10.180.10">
    <property type="entry name" value="2,3-Dihydroxybiphenyl 1,2-Dioxygenase, domain 1"/>
    <property type="match status" value="1"/>
</dbReference>
<evidence type="ECO:0000259" key="2">
    <source>
        <dbReference type="PROSITE" id="PS51819"/>
    </source>
</evidence>
<evidence type="ECO:0000313" key="4">
    <source>
        <dbReference type="Proteomes" id="UP000305929"/>
    </source>
</evidence>
<dbReference type="RefSeq" id="WP_137311232.1">
    <property type="nucleotide sequence ID" value="NZ_SZNQ01000003.1"/>
</dbReference>
<reference evidence="3 4" key="1">
    <citation type="submission" date="2019-04" db="EMBL/GenBank/DDBJ databases">
        <title>Streptomyces lasaliensis sp. nov., an Actinomycete isolated from soil which produces the polyether antibiotic lasalocid.</title>
        <authorList>
            <person name="Erwin G."/>
            <person name="Haber C."/>
        </authorList>
    </citation>
    <scope>NUCLEOTIDE SEQUENCE [LARGE SCALE GENOMIC DNA]</scope>
    <source>
        <strain evidence="3 4">X-537</strain>
    </source>
</reference>
<evidence type="ECO:0000313" key="3">
    <source>
        <dbReference type="EMBL" id="TKS96124.1"/>
    </source>
</evidence>
<name>A0A4U5W3Y0_STRLS</name>
<keyword evidence="4" id="KW-1185">Reference proteome</keyword>
<proteinExistence type="predicted"/>
<dbReference type="Pfam" id="PF00903">
    <property type="entry name" value="Glyoxalase"/>
    <property type="match status" value="1"/>
</dbReference>
<dbReference type="InterPro" id="IPR037523">
    <property type="entry name" value="VOC_core"/>
</dbReference>
<dbReference type="AlphaFoldDB" id="A0A4U5W3Y0"/>
<feature type="domain" description="VOC" evidence="2">
    <location>
        <begin position="34"/>
        <end position="154"/>
    </location>
</feature>
<accession>A0A4U5W3Y0</accession>
<dbReference type="PROSITE" id="PS51819">
    <property type="entry name" value="VOC"/>
    <property type="match status" value="1"/>
</dbReference>
<sequence>MHETDTDMNGSGAARPSAAPAEPAEGVDTSIYGMPSFSTLQVRDLDIAVRWYTEGLGMHLLATMGNREDGTTALVHLRRWRYQDLLLVPAADLVEYGSGLTLSMAANLRELDELAAQARRIGLGQVLGPEQTAWGTTDLRTTDPDGHTVIFTAPPASRPQADDLPGFTMDFEAGASPDR</sequence>
<protein>
    <submittedName>
        <fullName evidence="3">VOC family protein</fullName>
    </submittedName>
</protein>
<feature type="compositionally biased region" description="Low complexity" evidence="1">
    <location>
        <begin position="10"/>
        <end position="26"/>
    </location>
</feature>
<dbReference type="InterPro" id="IPR029068">
    <property type="entry name" value="Glyas_Bleomycin-R_OHBP_Dase"/>
</dbReference>
<feature type="region of interest" description="Disordered" evidence="1">
    <location>
        <begin position="155"/>
        <end position="179"/>
    </location>
</feature>
<dbReference type="InterPro" id="IPR004360">
    <property type="entry name" value="Glyas_Fos-R_dOase_dom"/>
</dbReference>
<dbReference type="EMBL" id="SZNQ01000003">
    <property type="protein sequence ID" value="TKS96124.1"/>
    <property type="molecule type" value="Genomic_DNA"/>
</dbReference>
<feature type="region of interest" description="Disordered" evidence="1">
    <location>
        <begin position="1"/>
        <end position="26"/>
    </location>
</feature>
<evidence type="ECO:0000256" key="1">
    <source>
        <dbReference type="SAM" id="MobiDB-lite"/>
    </source>
</evidence>
<comment type="caution">
    <text evidence="3">The sequence shown here is derived from an EMBL/GenBank/DDBJ whole genome shotgun (WGS) entry which is preliminary data.</text>
</comment>
<gene>
    <name evidence="3" type="ORF">E4U91_35730</name>
</gene>
<dbReference type="Proteomes" id="UP000305929">
    <property type="component" value="Unassembled WGS sequence"/>
</dbReference>
<dbReference type="CDD" id="cd06587">
    <property type="entry name" value="VOC"/>
    <property type="match status" value="1"/>
</dbReference>
<organism evidence="3 4">
    <name type="scientific">Streptomyces lasalocidi</name>
    <name type="common">Streptomyces lasaliensis</name>
    <dbReference type="NCBI Taxonomy" id="324833"/>
    <lineage>
        <taxon>Bacteria</taxon>
        <taxon>Bacillati</taxon>
        <taxon>Actinomycetota</taxon>
        <taxon>Actinomycetes</taxon>
        <taxon>Kitasatosporales</taxon>
        <taxon>Streptomycetaceae</taxon>
        <taxon>Streptomyces</taxon>
    </lineage>
</organism>
<dbReference type="SUPFAM" id="SSF54593">
    <property type="entry name" value="Glyoxalase/Bleomycin resistance protein/Dihydroxybiphenyl dioxygenase"/>
    <property type="match status" value="1"/>
</dbReference>
<dbReference type="OrthoDB" id="5066780at2"/>